<accession>A0A0E3SRS9</accession>
<dbReference type="PATRIC" id="fig|1434104.5.peg.1129"/>
<sequence length="104" mass="11606">MTDVTVNSTICDFVHEIHGELKGDKIIIDIESPCEKIQQMSHMEVPMMEILDIKDNYVMVKAQEAKCSSNCLVPCGILNVCRIEAGFLAKSLAQRSGPMCIEFK</sequence>
<evidence type="ECO:0000313" key="1">
    <source>
        <dbReference type="EMBL" id="AKB85093.1"/>
    </source>
</evidence>
<dbReference type="RefSeq" id="WP_048205230.1">
    <property type="nucleotide sequence ID" value="NZ_CP009518.1"/>
</dbReference>
<dbReference type="OrthoDB" id="52877at2157"/>
<evidence type="ECO:0000313" key="2">
    <source>
        <dbReference type="Proteomes" id="UP000033048"/>
    </source>
</evidence>
<dbReference type="KEGG" id="mmet:MCMEM_1040"/>
<dbReference type="EMBL" id="CP009518">
    <property type="protein sequence ID" value="AKB85093.1"/>
    <property type="molecule type" value="Genomic_DNA"/>
</dbReference>
<keyword evidence="2" id="KW-1185">Reference proteome</keyword>
<gene>
    <name evidence="1" type="ORF">MCMEM_1040</name>
</gene>
<dbReference type="GeneID" id="24893571"/>
<reference evidence="1 2" key="1">
    <citation type="submission" date="2014-07" db="EMBL/GenBank/DDBJ databases">
        <title>Methanogenic archaea and the global carbon cycle.</title>
        <authorList>
            <person name="Henriksen J.R."/>
            <person name="Luke J."/>
            <person name="Reinhart S."/>
            <person name="Benedict M.N."/>
            <person name="Youngblut N.D."/>
            <person name="Metcalf M.E."/>
            <person name="Whitaker R.J."/>
            <person name="Metcalf W.W."/>
        </authorList>
    </citation>
    <scope>NUCLEOTIDE SEQUENCE [LARGE SCALE GENOMIC DNA]</scope>
    <source>
        <strain evidence="1 2">MM1</strain>
    </source>
</reference>
<dbReference type="HOGENOM" id="CLU_145178_0_0_2"/>
<name>A0A0E3SRS9_METMT</name>
<dbReference type="AlphaFoldDB" id="A0A0E3SRS9"/>
<dbReference type="Proteomes" id="UP000033048">
    <property type="component" value="Chromosome"/>
</dbReference>
<dbReference type="InterPro" id="IPR054227">
    <property type="entry name" value="DUF6951"/>
</dbReference>
<proteinExistence type="predicted"/>
<organism evidence="1 2">
    <name type="scientific">Methanococcoides methylutens MM1</name>
    <dbReference type="NCBI Taxonomy" id="1434104"/>
    <lineage>
        <taxon>Archaea</taxon>
        <taxon>Methanobacteriati</taxon>
        <taxon>Methanobacteriota</taxon>
        <taxon>Stenosarchaea group</taxon>
        <taxon>Methanomicrobia</taxon>
        <taxon>Methanosarcinales</taxon>
        <taxon>Methanosarcinaceae</taxon>
        <taxon>Methanococcoides</taxon>
    </lineage>
</organism>
<protein>
    <submittedName>
        <fullName evidence="1">Uncharacterized protein</fullName>
    </submittedName>
</protein>
<dbReference type="Pfam" id="PF22263">
    <property type="entry name" value="DUF6951"/>
    <property type="match status" value="1"/>
</dbReference>